<dbReference type="GO" id="GO:0045329">
    <property type="term" value="P:carnitine biosynthetic process"/>
    <property type="evidence" value="ECO:0007669"/>
    <property type="project" value="UniProtKB-UniPathway"/>
</dbReference>
<organism evidence="11 12">
    <name type="scientific">Ciona intestinalis</name>
    <name type="common">Transparent sea squirt</name>
    <name type="synonym">Ascidia intestinalis</name>
    <dbReference type="NCBI Taxonomy" id="7719"/>
    <lineage>
        <taxon>Eukaryota</taxon>
        <taxon>Metazoa</taxon>
        <taxon>Chordata</taxon>
        <taxon>Tunicata</taxon>
        <taxon>Ascidiacea</taxon>
        <taxon>Phlebobranchia</taxon>
        <taxon>Cionidae</taxon>
        <taxon>Ciona</taxon>
    </lineage>
</organism>
<evidence type="ECO:0000256" key="1">
    <source>
        <dbReference type="ARBA" id="ARBA00001954"/>
    </source>
</evidence>
<feature type="domain" description="TauD/TfdA-like" evidence="9">
    <location>
        <begin position="122"/>
        <end position="262"/>
    </location>
</feature>
<protein>
    <recommendedName>
        <fullName evidence="13">Gamma-butyrobetaine dioxygenase</fullName>
    </recommendedName>
</protein>
<dbReference type="STRING" id="7719.ENSCINP00000035326"/>
<keyword evidence="7" id="KW-0560">Oxidoreductase</keyword>
<dbReference type="FunFam" id="3.30.2020.30:FF:000002">
    <property type="entry name" value="Putative gamma-butyrobetaine dioxygenase"/>
    <property type="match status" value="1"/>
</dbReference>
<dbReference type="Pfam" id="PF06155">
    <property type="entry name" value="GBBH-like_N"/>
    <property type="match status" value="1"/>
</dbReference>
<dbReference type="GO" id="GO:0046872">
    <property type="term" value="F:metal ion binding"/>
    <property type="evidence" value="ECO:0007669"/>
    <property type="project" value="UniProtKB-KW"/>
</dbReference>
<dbReference type="Gene3D" id="3.60.130.10">
    <property type="entry name" value="Clavaminate synthase-like"/>
    <property type="match status" value="1"/>
</dbReference>
<dbReference type="InterPro" id="IPR003819">
    <property type="entry name" value="TauD/TfdA-like"/>
</dbReference>
<evidence type="ECO:0000313" key="12">
    <source>
        <dbReference type="Proteomes" id="UP000008144"/>
    </source>
</evidence>
<dbReference type="SUPFAM" id="SSF51197">
    <property type="entry name" value="Clavaminate synthase-like"/>
    <property type="match status" value="1"/>
</dbReference>
<reference evidence="11" key="4">
    <citation type="submission" date="2025-09" db="UniProtKB">
        <authorList>
            <consortium name="Ensembl"/>
        </authorList>
    </citation>
    <scope>IDENTIFICATION</scope>
</reference>
<dbReference type="FunCoup" id="H2Y092">
    <property type="interactions" value="3"/>
</dbReference>
<evidence type="ECO:0000256" key="8">
    <source>
        <dbReference type="ARBA" id="ARBA00023004"/>
    </source>
</evidence>
<evidence type="ECO:0000259" key="10">
    <source>
        <dbReference type="Pfam" id="PF06155"/>
    </source>
</evidence>
<dbReference type="InParanoid" id="H2Y092"/>
<dbReference type="EMBL" id="EAAA01000695">
    <property type="status" value="NOT_ANNOTATED_CDS"/>
    <property type="molecule type" value="Genomic_DNA"/>
</dbReference>
<reference evidence="11" key="2">
    <citation type="journal article" date="2008" name="Genome Biol.">
        <title>Improved genome assembly and evidence-based global gene model set for the chordate Ciona intestinalis: new insight into intron and operon populations.</title>
        <authorList>
            <person name="Satou Y."/>
            <person name="Mineta K."/>
            <person name="Ogasawara M."/>
            <person name="Sasakura Y."/>
            <person name="Shoguchi E."/>
            <person name="Ueno K."/>
            <person name="Yamada L."/>
            <person name="Matsumoto J."/>
            <person name="Wasserscheid J."/>
            <person name="Dewar K."/>
            <person name="Wiley G.B."/>
            <person name="Macmil S.L."/>
            <person name="Roe B.A."/>
            <person name="Zeller R.W."/>
            <person name="Hastings K.E."/>
            <person name="Lemaire P."/>
            <person name="Lindquist E."/>
            <person name="Endo T."/>
            <person name="Hotta K."/>
            <person name="Inaba K."/>
        </authorList>
    </citation>
    <scope>NUCLEOTIDE SEQUENCE [LARGE SCALE GENOMIC DNA]</scope>
    <source>
        <strain evidence="11">wild type</strain>
    </source>
</reference>
<keyword evidence="4" id="KW-0479">Metal-binding</keyword>
<dbReference type="AlphaFoldDB" id="H2Y092"/>
<evidence type="ECO:0000259" key="9">
    <source>
        <dbReference type="Pfam" id="PF02668"/>
    </source>
</evidence>
<dbReference type="InterPro" id="IPR050411">
    <property type="entry name" value="AlphaKG_dependent_hydroxylases"/>
</dbReference>
<evidence type="ECO:0000256" key="2">
    <source>
        <dbReference type="ARBA" id="ARBA00005022"/>
    </source>
</evidence>
<comment type="cofactor">
    <cofactor evidence="1">
        <name>Fe(2+)</name>
        <dbReference type="ChEBI" id="CHEBI:29033"/>
    </cofactor>
</comment>
<keyword evidence="5" id="KW-0124">Carnitine biosynthesis</keyword>
<keyword evidence="12" id="KW-1185">Reference proteome</keyword>
<proteinExistence type="inferred from homology"/>
<dbReference type="Pfam" id="PF02668">
    <property type="entry name" value="TauD"/>
    <property type="match status" value="1"/>
</dbReference>
<dbReference type="GeneTree" id="ENSGT00530000063582"/>
<keyword evidence="6" id="KW-0223">Dioxygenase</keyword>
<keyword evidence="8" id="KW-0408">Iron</keyword>
<comment type="similarity">
    <text evidence="3">Belongs to the gamma-BBH/TMLD family.</text>
</comment>
<dbReference type="UniPathway" id="UPA00118"/>
<evidence type="ECO:0000256" key="5">
    <source>
        <dbReference type="ARBA" id="ARBA00022873"/>
    </source>
</evidence>
<evidence type="ECO:0008006" key="13">
    <source>
        <dbReference type="Google" id="ProtNLM"/>
    </source>
</evidence>
<dbReference type="InterPro" id="IPR010376">
    <property type="entry name" value="GBBH-like_N"/>
</dbReference>
<evidence type="ECO:0000256" key="4">
    <source>
        <dbReference type="ARBA" id="ARBA00022723"/>
    </source>
</evidence>
<reference evidence="12" key="1">
    <citation type="journal article" date="2002" name="Science">
        <title>The draft genome of Ciona intestinalis: insights into chordate and vertebrate origins.</title>
        <authorList>
            <person name="Dehal P."/>
            <person name="Satou Y."/>
            <person name="Campbell R.K."/>
            <person name="Chapman J."/>
            <person name="Degnan B."/>
            <person name="De Tomaso A."/>
            <person name="Davidson B."/>
            <person name="Di Gregorio A."/>
            <person name="Gelpke M."/>
            <person name="Goodstein D.M."/>
            <person name="Harafuji N."/>
            <person name="Hastings K.E."/>
            <person name="Ho I."/>
            <person name="Hotta K."/>
            <person name="Huang W."/>
            <person name="Kawashima T."/>
            <person name="Lemaire P."/>
            <person name="Martinez D."/>
            <person name="Meinertzhagen I.A."/>
            <person name="Necula S."/>
            <person name="Nonaka M."/>
            <person name="Putnam N."/>
            <person name="Rash S."/>
            <person name="Saiga H."/>
            <person name="Satake M."/>
            <person name="Terry A."/>
            <person name="Yamada L."/>
            <person name="Wang H.G."/>
            <person name="Awazu S."/>
            <person name="Azumi K."/>
            <person name="Boore J."/>
            <person name="Branno M."/>
            <person name="Chin-Bow S."/>
            <person name="DeSantis R."/>
            <person name="Doyle S."/>
            <person name="Francino P."/>
            <person name="Keys D.N."/>
            <person name="Haga S."/>
            <person name="Hayashi H."/>
            <person name="Hino K."/>
            <person name="Imai K.S."/>
            <person name="Inaba K."/>
            <person name="Kano S."/>
            <person name="Kobayashi K."/>
            <person name="Kobayashi M."/>
            <person name="Lee B.I."/>
            <person name="Makabe K.W."/>
            <person name="Manohar C."/>
            <person name="Matassi G."/>
            <person name="Medina M."/>
            <person name="Mochizuki Y."/>
            <person name="Mount S."/>
            <person name="Morishita T."/>
            <person name="Miura S."/>
            <person name="Nakayama A."/>
            <person name="Nishizaka S."/>
            <person name="Nomoto H."/>
            <person name="Ohta F."/>
            <person name="Oishi K."/>
            <person name="Rigoutsos I."/>
            <person name="Sano M."/>
            <person name="Sasaki A."/>
            <person name="Sasakura Y."/>
            <person name="Shoguchi E."/>
            <person name="Shin-i T."/>
            <person name="Spagnuolo A."/>
            <person name="Stainier D."/>
            <person name="Suzuki M.M."/>
            <person name="Tassy O."/>
            <person name="Takatori N."/>
            <person name="Tokuoka M."/>
            <person name="Yagi K."/>
            <person name="Yoshizaki F."/>
            <person name="Wada S."/>
            <person name="Zhang C."/>
            <person name="Hyatt P.D."/>
            <person name="Larimer F."/>
            <person name="Detter C."/>
            <person name="Doggett N."/>
            <person name="Glavina T."/>
            <person name="Hawkins T."/>
            <person name="Richardson P."/>
            <person name="Lucas S."/>
            <person name="Kohara Y."/>
            <person name="Levine M."/>
            <person name="Satoh N."/>
            <person name="Rokhsar D.S."/>
        </authorList>
    </citation>
    <scope>NUCLEOTIDE SEQUENCE [LARGE SCALE GENOMIC DNA]</scope>
</reference>
<dbReference type="HOGENOM" id="CLU_021859_2_0_1"/>
<comment type="pathway">
    <text evidence="2">Amine and polyamine biosynthesis; carnitine biosynthesis.</text>
</comment>
<reference evidence="11" key="3">
    <citation type="submission" date="2025-08" db="UniProtKB">
        <authorList>
            <consortium name="Ensembl"/>
        </authorList>
    </citation>
    <scope>IDENTIFICATION</scope>
</reference>
<name>H2Y092_CIOIN</name>
<dbReference type="Gene3D" id="3.30.2020.30">
    <property type="match status" value="1"/>
</dbReference>
<evidence type="ECO:0000256" key="6">
    <source>
        <dbReference type="ARBA" id="ARBA00022964"/>
    </source>
</evidence>
<sequence length="263" mass="30028">MQNCLVKQDGGICDVVWKDGHESSYHSTWLRYNCQCKKCFREFSGTYTIDILSLPEVLSVTKAEVHDAGKALKTWFQGESPHMTEHDADWLRSQCYCDHCLDCDIIKRDVINSQNYAGKLPTVDYNMIDKDEDRFKFNVLKGVVDSGICLIQNVPTTPGQVLKVASMFGPIYSTLYGNIFDVVDRKAENAAYTNLLLPFHQDQPQYESMPGVQLLHALRFDSCVTGGESQILDLFRAAETFRRENPKYFQTLCEVPCKFETMD</sequence>
<dbReference type="Ensembl" id="ENSCINT00000031084.1">
    <property type="protein sequence ID" value="ENSCINP00000035326.1"/>
    <property type="gene ID" value="ENSCING00000023897.1"/>
</dbReference>
<dbReference type="GO" id="GO:0016706">
    <property type="term" value="F:2-oxoglutarate-dependent dioxygenase activity"/>
    <property type="evidence" value="ECO:0007669"/>
    <property type="project" value="UniProtKB-ARBA"/>
</dbReference>
<dbReference type="PANTHER" id="PTHR10696">
    <property type="entry name" value="GAMMA-BUTYROBETAINE HYDROXYLASE-RELATED"/>
    <property type="match status" value="1"/>
</dbReference>
<dbReference type="InterPro" id="IPR038492">
    <property type="entry name" value="GBBH-like_N_sf"/>
</dbReference>
<dbReference type="PANTHER" id="PTHR10696:SF25">
    <property type="entry name" value="OXIDOREDUCTASE AIM17-RELATED"/>
    <property type="match status" value="1"/>
</dbReference>
<dbReference type="Proteomes" id="UP000008144">
    <property type="component" value="Chromosome 11"/>
</dbReference>
<evidence type="ECO:0000256" key="3">
    <source>
        <dbReference type="ARBA" id="ARBA00008654"/>
    </source>
</evidence>
<evidence type="ECO:0000313" key="11">
    <source>
        <dbReference type="Ensembl" id="ENSCINP00000035326.1"/>
    </source>
</evidence>
<dbReference type="OMA" id="ADIWRAT"/>
<feature type="domain" description="Gamma-butyrobetaine hydroxylase-like N-terminal" evidence="10">
    <location>
        <begin position="7"/>
        <end position="64"/>
    </location>
</feature>
<evidence type="ECO:0000256" key="7">
    <source>
        <dbReference type="ARBA" id="ARBA00023002"/>
    </source>
</evidence>
<dbReference type="InterPro" id="IPR042098">
    <property type="entry name" value="TauD-like_sf"/>
</dbReference>
<accession>H2Y092</accession>